<dbReference type="AlphaFoldDB" id="A0A1R3IKR5"/>
<gene>
    <name evidence="1" type="ORF">COLO4_22694</name>
</gene>
<protein>
    <submittedName>
        <fullName evidence="1">Uncharacterized protein</fullName>
    </submittedName>
</protein>
<dbReference type="EMBL" id="AWUE01018031">
    <property type="protein sequence ID" value="OMO83111.1"/>
    <property type="molecule type" value="Genomic_DNA"/>
</dbReference>
<sequence>MTFLPFCTSLLEESAVESTSEDRRSPRPNLFFSYIATETVLLRPKYSNCQNRVASYR</sequence>
<name>A0A1R3IKR5_9ROSI</name>
<reference evidence="2" key="1">
    <citation type="submission" date="2013-09" db="EMBL/GenBank/DDBJ databases">
        <title>Corchorus olitorius genome sequencing.</title>
        <authorList>
            <person name="Alam M."/>
            <person name="Haque M.S."/>
            <person name="Islam M.S."/>
            <person name="Emdad E.M."/>
            <person name="Islam M.M."/>
            <person name="Ahmed B."/>
            <person name="Halim A."/>
            <person name="Hossen Q.M.M."/>
            <person name="Hossain M.Z."/>
            <person name="Ahmed R."/>
            <person name="Khan M.M."/>
            <person name="Islam R."/>
            <person name="Rashid M.M."/>
            <person name="Khan S.A."/>
            <person name="Rahman M.S."/>
            <person name="Alam M."/>
            <person name="Yahiya A.S."/>
            <person name="Khan M.S."/>
            <person name="Azam M.S."/>
            <person name="Haque T."/>
            <person name="Lashkar M.Z.H."/>
            <person name="Akhand A.I."/>
            <person name="Morshed G."/>
            <person name="Roy S."/>
            <person name="Uddin K.S."/>
            <person name="Rabeya T."/>
            <person name="Hossain A.S."/>
            <person name="Chowdhury A."/>
            <person name="Snigdha A.R."/>
            <person name="Mortoza M.S."/>
            <person name="Matin S.A."/>
            <person name="Hoque S.M.E."/>
            <person name="Islam M.K."/>
            <person name="Roy D.K."/>
            <person name="Haider R."/>
            <person name="Moosa M.M."/>
            <person name="Elias S.M."/>
            <person name="Hasan A.M."/>
            <person name="Jahan S."/>
            <person name="Shafiuddin M."/>
            <person name="Mahmood N."/>
            <person name="Shommy N.S."/>
        </authorList>
    </citation>
    <scope>NUCLEOTIDE SEQUENCE [LARGE SCALE GENOMIC DNA]</scope>
    <source>
        <strain evidence="2">cv. O-4</strain>
    </source>
</reference>
<accession>A0A1R3IKR5</accession>
<comment type="caution">
    <text evidence="1">The sequence shown here is derived from an EMBL/GenBank/DDBJ whole genome shotgun (WGS) entry which is preliminary data.</text>
</comment>
<evidence type="ECO:0000313" key="2">
    <source>
        <dbReference type="Proteomes" id="UP000187203"/>
    </source>
</evidence>
<organism evidence="1 2">
    <name type="scientific">Corchorus olitorius</name>
    <dbReference type="NCBI Taxonomy" id="93759"/>
    <lineage>
        <taxon>Eukaryota</taxon>
        <taxon>Viridiplantae</taxon>
        <taxon>Streptophyta</taxon>
        <taxon>Embryophyta</taxon>
        <taxon>Tracheophyta</taxon>
        <taxon>Spermatophyta</taxon>
        <taxon>Magnoliopsida</taxon>
        <taxon>eudicotyledons</taxon>
        <taxon>Gunneridae</taxon>
        <taxon>Pentapetalae</taxon>
        <taxon>rosids</taxon>
        <taxon>malvids</taxon>
        <taxon>Malvales</taxon>
        <taxon>Malvaceae</taxon>
        <taxon>Grewioideae</taxon>
        <taxon>Apeibeae</taxon>
        <taxon>Corchorus</taxon>
    </lineage>
</organism>
<evidence type="ECO:0000313" key="1">
    <source>
        <dbReference type="EMBL" id="OMO83111.1"/>
    </source>
</evidence>
<dbReference type="Proteomes" id="UP000187203">
    <property type="component" value="Unassembled WGS sequence"/>
</dbReference>
<keyword evidence="2" id="KW-1185">Reference proteome</keyword>
<proteinExistence type="predicted"/>